<dbReference type="AlphaFoldDB" id="A0AAP5H8U7"/>
<proteinExistence type="predicted"/>
<dbReference type="Proteomes" id="UP001254832">
    <property type="component" value="Unassembled WGS sequence"/>
</dbReference>
<organism evidence="1 2">
    <name type="scientific">Paenibacillus amylolyticus</name>
    <dbReference type="NCBI Taxonomy" id="1451"/>
    <lineage>
        <taxon>Bacteria</taxon>
        <taxon>Bacillati</taxon>
        <taxon>Bacillota</taxon>
        <taxon>Bacilli</taxon>
        <taxon>Bacillales</taxon>
        <taxon>Paenibacillaceae</taxon>
        <taxon>Paenibacillus</taxon>
    </lineage>
</organism>
<evidence type="ECO:0000313" key="2">
    <source>
        <dbReference type="Proteomes" id="UP001254832"/>
    </source>
</evidence>
<evidence type="ECO:0008006" key="3">
    <source>
        <dbReference type="Google" id="ProtNLM"/>
    </source>
</evidence>
<protein>
    <recommendedName>
        <fullName evidence="3">Lipoprotein</fullName>
    </recommendedName>
</protein>
<gene>
    <name evidence="1" type="ORF">J2W91_005423</name>
</gene>
<accession>A0AAP5H8U7</accession>
<dbReference type="PROSITE" id="PS51257">
    <property type="entry name" value="PROKAR_LIPOPROTEIN"/>
    <property type="match status" value="1"/>
</dbReference>
<name>A0AAP5H8U7_PAEAM</name>
<dbReference type="EMBL" id="JAVDTR010000021">
    <property type="protein sequence ID" value="MDR6726898.1"/>
    <property type="molecule type" value="Genomic_DNA"/>
</dbReference>
<reference evidence="1" key="1">
    <citation type="submission" date="2023-07" db="EMBL/GenBank/DDBJ databases">
        <title>Sorghum-associated microbial communities from plants grown in Nebraska, USA.</title>
        <authorList>
            <person name="Schachtman D."/>
        </authorList>
    </citation>
    <scope>NUCLEOTIDE SEQUENCE</scope>
    <source>
        <strain evidence="1">BE80</strain>
    </source>
</reference>
<comment type="caution">
    <text evidence="1">The sequence shown here is derived from an EMBL/GenBank/DDBJ whole genome shotgun (WGS) entry which is preliminary data.</text>
</comment>
<dbReference type="RefSeq" id="WP_310145469.1">
    <property type="nucleotide sequence ID" value="NZ_JAVDTR010000021.1"/>
</dbReference>
<sequence>MKRVLLVILLICITFSIIGCLNRNKSEIIDDGIVIGQTLLSLGGENSDITEVTYSINLQNKLGKPITIIGVEPVISKDLSDRLIDNSLRLEVNKVIESNESKDISGYFKIDTKGLSKQEIMNFDLAIRKYKIQTEQLVRAN</sequence>
<evidence type="ECO:0000313" key="1">
    <source>
        <dbReference type="EMBL" id="MDR6726898.1"/>
    </source>
</evidence>